<evidence type="ECO:0000313" key="1">
    <source>
        <dbReference type="EMBL" id="GJT00920.1"/>
    </source>
</evidence>
<proteinExistence type="predicted"/>
<comment type="caution">
    <text evidence="1">The sequence shown here is derived from an EMBL/GenBank/DDBJ whole genome shotgun (WGS) entry which is preliminary data.</text>
</comment>
<accession>A0ABQ5AE30</accession>
<organism evidence="1 2">
    <name type="scientific">Tanacetum coccineum</name>
    <dbReference type="NCBI Taxonomy" id="301880"/>
    <lineage>
        <taxon>Eukaryota</taxon>
        <taxon>Viridiplantae</taxon>
        <taxon>Streptophyta</taxon>
        <taxon>Embryophyta</taxon>
        <taxon>Tracheophyta</taxon>
        <taxon>Spermatophyta</taxon>
        <taxon>Magnoliopsida</taxon>
        <taxon>eudicotyledons</taxon>
        <taxon>Gunneridae</taxon>
        <taxon>Pentapetalae</taxon>
        <taxon>asterids</taxon>
        <taxon>campanulids</taxon>
        <taxon>Asterales</taxon>
        <taxon>Asteraceae</taxon>
        <taxon>Asteroideae</taxon>
        <taxon>Anthemideae</taxon>
        <taxon>Anthemidinae</taxon>
        <taxon>Tanacetum</taxon>
    </lineage>
</organism>
<name>A0ABQ5AE30_9ASTR</name>
<dbReference type="EMBL" id="BQNB010012232">
    <property type="protein sequence ID" value="GJT00920.1"/>
    <property type="molecule type" value="Genomic_DNA"/>
</dbReference>
<reference evidence="1" key="1">
    <citation type="journal article" date="2022" name="Int. J. Mol. Sci.">
        <title>Draft Genome of Tanacetum Coccineum: Genomic Comparison of Closely Related Tanacetum-Family Plants.</title>
        <authorList>
            <person name="Yamashiro T."/>
            <person name="Shiraishi A."/>
            <person name="Nakayama K."/>
            <person name="Satake H."/>
        </authorList>
    </citation>
    <scope>NUCLEOTIDE SEQUENCE</scope>
</reference>
<sequence>MRVRSSYGDLTRDGSIGGSLSRVLNLELQNPFSPTKVTGGGSDRRYHAYEAADRDTTVSRRHLLLNNSGGRRTMPIDEDVGKMQLVHCDEASPSYDSNVLSEVHDHDHYQDAVCDHHEEHEMHDDVQPNHVVDSIAGLIRWKRVNMTPYDHYVKDNAVPVVQNNASMVPNDVYVMIDNDLHESDVLSVSHTPRNTVANNLLNAELAIYKEQVELYERRARFELTEREQKIDEQLRIVICDRNIKCWKHEKCRSLPKL</sequence>
<dbReference type="Proteomes" id="UP001151760">
    <property type="component" value="Unassembled WGS sequence"/>
</dbReference>
<reference evidence="1" key="2">
    <citation type="submission" date="2022-01" db="EMBL/GenBank/DDBJ databases">
        <authorList>
            <person name="Yamashiro T."/>
            <person name="Shiraishi A."/>
            <person name="Satake H."/>
            <person name="Nakayama K."/>
        </authorList>
    </citation>
    <scope>NUCLEOTIDE SEQUENCE</scope>
</reference>
<evidence type="ECO:0000313" key="2">
    <source>
        <dbReference type="Proteomes" id="UP001151760"/>
    </source>
</evidence>
<keyword evidence="2" id="KW-1185">Reference proteome</keyword>
<gene>
    <name evidence="1" type="ORF">Tco_0822089</name>
</gene>
<protein>
    <submittedName>
        <fullName evidence="1">Uncharacterized protein</fullName>
    </submittedName>
</protein>